<protein>
    <submittedName>
        <fullName evidence="4">Diaminopropionate ammonia-lyase</fullName>
    </submittedName>
</protein>
<dbReference type="Pfam" id="PF00291">
    <property type="entry name" value="PALP"/>
    <property type="match status" value="1"/>
</dbReference>
<dbReference type="FunFam" id="3.40.50.1100:FF:000033">
    <property type="entry name" value="Diaminopropionate ammonia-lyase"/>
    <property type="match status" value="1"/>
</dbReference>
<dbReference type="HOGENOM" id="CLU_021802_8_0_9"/>
<dbReference type="SUPFAM" id="SSF53686">
    <property type="entry name" value="Tryptophan synthase beta subunit-like PLP-dependent enzymes"/>
    <property type="match status" value="1"/>
</dbReference>
<dbReference type="NCBIfam" id="NF006058">
    <property type="entry name" value="PRK08206.1"/>
    <property type="match status" value="1"/>
</dbReference>
<reference evidence="4 5" key="1">
    <citation type="submission" date="2011-08" db="EMBL/GenBank/DDBJ databases">
        <title>The Genome Sequence of Eubacteriaceae bacterium ACC19a.</title>
        <authorList>
            <consortium name="The Broad Institute Genome Sequencing Platform"/>
            <person name="Earl A."/>
            <person name="Ward D."/>
            <person name="Feldgarden M."/>
            <person name="Gevers D."/>
            <person name="Sizova M."/>
            <person name="Hazen A."/>
            <person name="Epstein S."/>
            <person name="Young S.K."/>
            <person name="Zeng Q."/>
            <person name="Gargeya S."/>
            <person name="Fitzgerald M."/>
            <person name="Haas B."/>
            <person name="Abouelleil A."/>
            <person name="Alvarado L."/>
            <person name="Arachchi H.M."/>
            <person name="Berlin A."/>
            <person name="Brown A."/>
            <person name="Chapman S.B."/>
            <person name="Chen Z."/>
            <person name="Dunbar C."/>
            <person name="Freedman E."/>
            <person name="Gearin G."/>
            <person name="Gellesch M."/>
            <person name="Goldberg J."/>
            <person name="Griggs A."/>
            <person name="Gujja S."/>
            <person name="Heiman D."/>
            <person name="Howarth C."/>
            <person name="Larson L."/>
            <person name="Lui A."/>
            <person name="MacDonald P.J.P."/>
            <person name="Montmayeur A."/>
            <person name="Murphy C."/>
            <person name="Neiman D."/>
            <person name="Pearson M."/>
            <person name="Priest M."/>
            <person name="Roberts A."/>
            <person name="Saif S."/>
            <person name="Shea T."/>
            <person name="Shenoy N."/>
            <person name="Sisk P."/>
            <person name="Stolte C."/>
            <person name="Sykes S."/>
            <person name="Wortman J."/>
            <person name="Nusbaum C."/>
            <person name="Birren B."/>
        </authorList>
    </citation>
    <scope>NUCLEOTIDE SEQUENCE [LARGE SCALE GENOMIC DNA]</scope>
    <source>
        <strain evidence="4 5">ACC19a</strain>
    </source>
</reference>
<gene>
    <name evidence="4" type="ORF">HMPREF9629_01015</name>
</gene>
<sequence>MENVRWIINDNSRVSGEKANVDAFSRNEISKARNFHKKFDIYEPTPLARLTELSAKLGVKEFLVKDESKRFGLNAFKVLGGSYAIGNFLAEKLEKNIDEVDFDMLKSKETKEKLGDITFYTATDGNHGRGVAWAANQLGQKSVVYMPKGSSQYRLDKIKAEGADASITDMNYDEAVRLADKNAKATGGEVIQDTAWEGYVKVPMWIMQGYGTLMLEAVEQMKEYGIDAPTHVFLQAGVGAMAGAVQGMIASIYPENRPITTIVEPEVANCIFRSAENKKMTNVTGDMFTIMAGLACGEPNPIGWDIMKDYSDAFISCPEYVAADGMRVLGNPLGNDPKVISGESGAVTSGIVYEILTDENLKELKEKLKIDENSKILVISTEGDTDPDNYRKIVWDGEFSR</sequence>
<dbReference type="Proteomes" id="UP000006437">
    <property type="component" value="Unassembled WGS sequence"/>
</dbReference>
<keyword evidence="2" id="KW-0663">Pyridoxal phosphate</keyword>
<evidence type="ECO:0000256" key="1">
    <source>
        <dbReference type="ARBA" id="ARBA00001933"/>
    </source>
</evidence>
<evidence type="ECO:0000256" key="2">
    <source>
        <dbReference type="ARBA" id="ARBA00022898"/>
    </source>
</evidence>
<organism evidence="4 5">
    <name type="scientific">Peptoanaerobacter stomatis</name>
    <dbReference type="NCBI Taxonomy" id="796937"/>
    <lineage>
        <taxon>Bacteria</taxon>
        <taxon>Bacillati</taxon>
        <taxon>Bacillota</taxon>
        <taxon>Clostridia</taxon>
        <taxon>Peptostreptococcales</taxon>
        <taxon>Filifactoraceae</taxon>
        <taxon>Peptoanaerobacter</taxon>
    </lineage>
</organism>
<dbReference type="PANTHER" id="PTHR42937">
    <property type="match status" value="1"/>
</dbReference>
<dbReference type="GO" id="GO:0008838">
    <property type="term" value="F:diaminopropionate ammonia-lyase activity"/>
    <property type="evidence" value="ECO:0007669"/>
    <property type="project" value="InterPro"/>
</dbReference>
<dbReference type="AlphaFoldDB" id="G9X3Q8"/>
<dbReference type="NCBIfam" id="TIGR01747">
    <property type="entry name" value="diampropi_NH3ly"/>
    <property type="match status" value="1"/>
</dbReference>
<dbReference type="BioCyc" id="EBAC796937-HMP:GMGH-1017-MONOMER"/>
<comment type="cofactor">
    <cofactor evidence="1">
        <name>pyridoxal 5'-phosphate</name>
        <dbReference type="ChEBI" id="CHEBI:597326"/>
    </cofactor>
</comment>
<dbReference type="PATRIC" id="fig|796937.3.peg.2255"/>
<keyword evidence="4" id="KW-0456">Lyase</keyword>
<name>G9X3Q8_9FIRM</name>
<dbReference type="EMBL" id="AFZE01000058">
    <property type="protein sequence ID" value="EHL10023.1"/>
    <property type="molecule type" value="Genomic_DNA"/>
</dbReference>
<dbReference type="CDD" id="cd00640">
    <property type="entry name" value="Trp-synth-beta_II"/>
    <property type="match status" value="1"/>
</dbReference>
<evidence type="ECO:0000259" key="3">
    <source>
        <dbReference type="Pfam" id="PF00291"/>
    </source>
</evidence>
<dbReference type="GO" id="GO:1901605">
    <property type="term" value="P:alpha-amino acid metabolic process"/>
    <property type="evidence" value="ECO:0007669"/>
    <property type="project" value="UniProtKB-ARBA"/>
</dbReference>
<dbReference type="GO" id="GO:0030170">
    <property type="term" value="F:pyridoxal phosphate binding"/>
    <property type="evidence" value="ECO:0007669"/>
    <property type="project" value="InterPro"/>
</dbReference>
<dbReference type="Gene3D" id="3.40.50.1100">
    <property type="match status" value="3"/>
</dbReference>
<accession>G9X3Q8</accession>
<proteinExistence type="predicted"/>
<dbReference type="InterPro" id="IPR001926">
    <property type="entry name" value="TrpB-like_PALP"/>
</dbReference>
<dbReference type="NCBIfam" id="TIGR03528">
    <property type="entry name" value="2_3_DAP_am_ly"/>
    <property type="match status" value="1"/>
</dbReference>
<evidence type="ECO:0000313" key="4">
    <source>
        <dbReference type="EMBL" id="EHL10023.1"/>
    </source>
</evidence>
<comment type="caution">
    <text evidence="4">The sequence shown here is derived from an EMBL/GenBank/DDBJ whole genome shotgun (WGS) entry which is preliminary data.</text>
</comment>
<feature type="domain" description="Tryptophan synthase beta chain-like PALP" evidence="3">
    <location>
        <begin position="41"/>
        <end position="346"/>
    </location>
</feature>
<dbReference type="InterPro" id="IPR019871">
    <property type="entry name" value="DiNH2propionate_NH3-lyase_sub"/>
</dbReference>
<evidence type="ECO:0000313" key="5">
    <source>
        <dbReference type="Proteomes" id="UP000006437"/>
    </source>
</evidence>
<dbReference type="InterPro" id="IPR036052">
    <property type="entry name" value="TrpB-like_PALP_sf"/>
</dbReference>
<dbReference type="RefSeq" id="WP_009525250.1">
    <property type="nucleotide sequence ID" value="NZ_JH414550.1"/>
</dbReference>
<dbReference type="PANTHER" id="PTHR42937:SF1">
    <property type="entry name" value="DIAMINOPROPIONATE AMMONIA-LYASE"/>
    <property type="match status" value="1"/>
</dbReference>
<dbReference type="InterPro" id="IPR010081">
    <property type="entry name" value="DiNH2opropionate_NH3_lyase"/>
</dbReference>